<proteinExistence type="predicted"/>
<dbReference type="InterPro" id="IPR013783">
    <property type="entry name" value="Ig-like_fold"/>
</dbReference>
<dbReference type="PANTHER" id="PTHR13817:SF166">
    <property type="entry name" value="NEURONAL IGCAM-RELATED"/>
    <property type="match status" value="1"/>
</dbReference>
<dbReference type="SUPFAM" id="SSF49265">
    <property type="entry name" value="Fibronectin type III"/>
    <property type="match status" value="1"/>
</dbReference>
<evidence type="ECO:0000313" key="4">
    <source>
        <dbReference type="EMBL" id="AIE94756.1"/>
    </source>
</evidence>
<keyword evidence="1" id="KW-0677">Repeat</keyword>
<name>A0A075FYX6_9ARCH</name>
<feature type="region of interest" description="Disordered" evidence="2">
    <location>
        <begin position="800"/>
        <end position="848"/>
    </location>
</feature>
<dbReference type="CDD" id="cd00063">
    <property type="entry name" value="FN3"/>
    <property type="match status" value="1"/>
</dbReference>
<accession>A0A075FYX6</accession>
<dbReference type="InterPro" id="IPR036116">
    <property type="entry name" value="FN3_sf"/>
</dbReference>
<evidence type="ECO:0000256" key="1">
    <source>
        <dbReference type="ARBA" id="ARBA00022737"/>
    </source>
</evidence>
<organism evidence="4">
    <name type="scientific">uncultured marine thaumarchaeote AD1000_50_E11</name>
    <dbReference type="NCBI Taxonomy" id="1455923"/>
    <lineage>
        <taxon>Archaea</taxon>
        <taxon>Nitrososphaerota</taxon>
        <taxon>environmental samples</taxon>
    </lineage>
</organism>
<dbReference type="Gene3D" id="2.60.40.10">
    <property type="entry name" value="Immunoglobulins"/>
    <property type="match status" value="1"/>
</dbReference>
<evidence type="ECO:0000256" key="2">
    <source>
        <dbReference type="SAM" id="MobiDB-lite"/>
    </source>
</evidence>
<feature type="compositionally biased region" description="Basic and acidic residues" evidence="2">
    <location>
        <begin position="811"/>
        <end position="840"/>
    </location>
</feature>
<dbReference type="InterPro" id="IPR050964">
    <property type="entry name" value="Striated_Muscle_Regulatory"/>
</dbReference>
<protein>
    <submittedName>
        <fullName evidence="4">Chitinase</fullName>
    </submittedName>
</protein>
<dbReference type="Pfam" id="PF00041">
    <property type="entry name" value="fn3"/>
    <property type="match status" value="1"/>
</dbReference>
<dbReference type="PANTHER" id="PTHR13817">
    <property type="entry name" value="TITIN"/>
    <property type="match status" value="1"/>
</dbReference>
<dbReference type="PRINTS" id="PR00014">
    <property type="entry name" value="FNTYPEIII"/>
</dbReference>
<dbReference type="PROSITE" id="PS50853">
    <property type="entry name" value="FN3"/>
    <property type="match status" value="1"/>
</dbReference>
<dbReference type="AlphaFoldDB" id="A0A075FYX6"/>
<reference evidence="4" key="1">
    <citation type="journal article" date="2014" name="Genome Biol. Evol.">
        <title>Pangenome evidence for extensive interdomain horizontal transfer affecting lineage core and shell genes in uncultured planktonic thaumarchaeota and euryarchaeota.</title>
        <authorList>
            <person name="Deschamps P."/>
            <person name="Zivanovic Y."/>
            <person name="Moreira D."/>
            <person name="Rodriguez-Valera F."/>
            <person name="Lopez-Garcia P."/>
        </authorList>
    </citation>
    <scope>NUCLEOTIDE SEQUENCE</scope>
</reference>
<dbReference type="SMART" id="SM00060">
    <property type="entry name" value="FN3"/>
    <property type="match status" value="1"/>
</dbReference>
<evidence type="ECO:0000259" key="3">
    <source>
        <dbReference type="PROSITE" id="PS50853"/>
    </source>
</evidence>
<dbReference type="InterPro" id="IPR003961">
    <property type="entry name" value="FN3_dom"/>
</dbReference>
<dbReference type="EMBL" id="KF900429">
    <property type="protein sequence ID" value="AIE94756.1"/>
    <property type="molecule type" value="Genomic_DNA"/>
</dbReference>
<sequence length="848" mass="90811">MRRLQLFILLFAVSSLLFHAPLPEASAAAGDITAVKTQSEGNNLEHDTDNATWNSLVQVDSDTYALAYGNMQDDDGFIATFTISSDGTTITEVGSLEHDTDYGTHNSLVQVDSDTYALAYSGPGFDGFISTFTISSDGTTITEVASLEHDTDNGIFNSLVQVDSDTYALAYAGAGAGSTNDGFISTFTISSDGTTITEVDSLEHDTDYGVRNSLVQVDSDTYALAYAGADNDGFISTFTIDSDGTITAVKTQSEGNNLEHDTDYGANNSLVQVDSDTYALAYSGTDNDGFISTFTIDSDGTITAVKTQSEGNNLEYDTDIAVSNSLVQVDSDTYALAYRGTDSDGFISTFTISSDGTTITEVGSLEHDTEGGSTLYNSLVQVDSDTHALAYAGDGSAFISTFDIATSRPHQVGTVSPTSSAVLSWTAPTAGASDITDYTIQYSTDDSNWTTFDDGVTTSTTATVTGLTSGTTYYFRVAAVNSSGTGDFSSSSSVVMGPTVTITSSSGDSGSSISVDIITYTVVFSESVTDFTIADITLSGSANARVNNFAGSGTTYTFDVVRGSDGTVLVSIAEGAATDANGNSNVVSNEYIFSVSWNPLPKATGTCTRHVILGNCGTIAINNDEYRIIDTWTNVPTTEVLVGQPVTVTLSTPHNPTYTKIHFASVHTEVFSIPANFDQSVHIDYSVLSGNHHVSDHVSQSQLFQAAGATHRIVQDPNVKNLEMFEVVFTMIFAKPMDTSHVVVETENKYGIPETLYLIDALKVSNSIVETLTLEQESKFELIYEPRLEVDPEQSVYTMSIDPESEMDPEPEIKMDPEPEIKMDPEPEIKMDPEPEQTKKEKSKRQRR</sequence>
<feature type="domain" description="Fibronectin type-III" evidence="3">
    <location>
        <begin position="405"/>
        <end position="499"/>
    </location>
</feature>